<dbReference type="FunFam" id="1.10.10.10:FF:000001">
    <property type="entry name" value="LysR family transcriptional regulator"/>
    <property type="match status" value="1"/>
</dbReference>
<dbReference type="GO" id="GO:0003700">
    <property type="term" value="F:DNA-binding transcription factor activity"/>
    <property type="evidence" value="ECO:0007669"/>
    <property type="project" value="InterPro"/>
</dbReference>
<dbReference type="Pfam" id="PF03466">
    <property type="entry name" value="LysR_substrate"/>
    <property type="match status" value="1"/>
</dbReference>
<evidence type="ECO:0000259" key="5">
    <source>
        <dbReference type="PROSITE" id="PS50931"/>
    </source>
</evidence>
<dbReference type="PATRIC" id="fig|477245.3.peg.5351"/>
<dbReference type="Gene3D" id="3.40.190.290">
    <property type="match status" value="1"/>
</dbReference>
<dbReference type="InterPro" id="IPR050950">
    <property type="entry name" value="HTH-type_LysR_regulators"/>
</dbReference>
<gene>
    <name evidence="6" type="ORF">TU94_25340</name>
</gene>
<evidence type="ECO:0000256" key="1">
    <source>
        <dbReference type="ARBA" id="ARBA00009437"/>
    </source>
</evidence>
<reference evidence="6 7" key="1">
    <citation type="submission" date="2015-02" db="EMBL/GenBank/DDBJ databases">
        <title>Genome sequence of thermotolerant Streptomyces cyaneogriseus subsp. Noncyanogenus NMWT1, the producer of nematocidal antibiotics nemadectin.</title>
        <authorList>
            <person name="Wang H."/>
            <person name="Li C."/>
            <person name="Xiang W."/>
            <person name="Wang X."/>
        </authorList>
    </citation>
    <scope>NUCLEOTIDE SEQUENCE [LARGE SCALE GENOMIC DNA]</scope>
    <source>
        <strain evidence="6 7">NMWT 1</strain>
    </source>
</reference>
<dbReference type="InterPro" id="IPR005119">
    <property type="entry name" value="LysR_subst-bd"/>
</dbReference>
<dbReference type="InterPro" id="IPR000847">
    <property type="entry name" value="LysR_HTH_N"/>
</dbReference>
<dbReference type="InterPro" id="IPR036390">
    <property type="entry name" value="WH_DNA-bd_sf"/>
</dbReference>
<dbReference type="Pfam" id="PF00126">
    <property type="entry name" value="HTH_1"/>
    <property type="match status" value="1"/>
</dbReference>
<dbReference type="HOGENOM" id="CLU_039613_6_4_11"/>
<dbReference type="STRING" id="477245.TU94_25340"/>
<keyword evidence="7" id="KW-1185">Reference proteome</keyword>
<evidence type="ECO:0000256" key="2">
    <source>
        <dbReference type="ARBA" id="ARBA00023015"/>
    </source>
</evidence>
<feature type="domain" description="HTH lysR-type" evidence="5">
    <location>
        <begin position="1"/>
        <end position="58"/>
    </location>
</feature>
<dbReference type="Proteomes" id="UP000032234">
    <property type="component" value="Chromosome"/>
</dbReference>
<name>A0A0C5G2T1_9ACTN</name>
<evidence type="ECO:0000256" key="4">
    <source>
        <dbReference type="ARBA" id="ARBA00023163"/>
    </source>
</evidence>
<dbReference type="OrthoDB" id="3181812at2"/>
<evidence type="ECO:0000256" key="3">
    <source>
        <dbReference type="ARBA" id="ARBA00023125"/>
    </source>
</evidence>
<comment type="similarity">
    <text evidence="1">Belongs to the LysR transcriptional regulatory family.</text>
</comment>
<evidence type="ECO:0000313" key="7">
    <source>
        <dbReference type="Proteomes" id="UP000032234"/>
    </source>
</evidence>
<dbReference type="KEGG" id="scw:TU94_25340"/>
<dbReference type="PANTHER" id="PTHR30419">
    <property type="entry name" value="HTH-TYPE TRANSCRIPTIONAL REGULATOR YBHD"/>
    <property type="match status" value="1"/>
</dbReference>
<dbReference type="AlphaFoldDB" id="A0A0C5G2T1"/>
<dbReference type="RefSeq" id="WP_044384898.1">
    <property type="nucleotide sequence ID" value="NZ_CP010849.1"/>
</dbReference>
<protein>
    <submittedName>
        <fullName evidence="6">LysR family transcriptional regulator</fullName>
    </submittedName>
</protein>
<dbReference type="SUPFAM" id="SSF53850">
    <property type="entry name" value="Periplasmic binding protein-like II"/>
    <property type="match status" value="1"/>
</dbReference>
<keyword evidence="3" id="KW-0238">DNA-binding</keyword>
<dbReference type="PROSITE" id="PS50931">
    <property type="entry name" value="HTH_LYSR"/>
    <property type="match status" value="1"/>
</dbReference>
<dbReference type="PRINTS" id="PR00039">
    <property type="entry name" value="HTHLYSR"/>
</dbReference>
<organism evidence="6 7">
    <name type="scientific">Streptomyces cyaneogriseus subsp. noncyanogenus</name>
    <dbReference type="NCBI Taxonomy" id="477245"/>
    <lineage>
        <taxon>Bacteria</taxon>
        <taxon>Bacillati</taxon>
        <taxon>Actinomycetota</taxon>
        <taxon>Actinomycetes</taxon>
        <taxon>Kitasatosporales</taxon>
        <taxon>Streptomycetaceae</taxon>
        <taxon>Streptomyces</taxon>
    </lineage>
</organism>
<keyword evidence="4" id="KW-0804">Transcription</keyword>
<proteinExistence type="inferred from homology"/>
<sequence length="300" mass="31393">MELRQLAYFLAVAEERNFTRAAERVHISQPGISARIRRLEDELGAVLVDRSGRQAELTAVGEVVRDHARSVLAAAEALRRAVDEVNGLVRGRVVVGMVRACTVTPLFDALSGFHRAHPGVEISLVEDDSDRLVEQVREGRVDLALIGAAGRPPEDLDGWQIVSEPIAAAVPPGHPLAAHGEATLAELCAHPLVCLPRGTGIRTVLERTAAARGLTPAVSLEASAPGAVLDLAARGLGAAVLSASMTTGHDGLRTVALTDADLPGVLALVSAPSKSPALRELLLHCRRSFAGHSPTGSAIA</sequence>
<dbReference type="Gene3D" id="1.10.10.10">
    <property type="entry name" value="Winged helix-like DNA-binding domain superfamily/Winged helix DNA-binding domain"/>
    <property type="match status" value="1"/>
</dbReference>
<dbReference type="GO" id="GO:0005829">
    <property type="term" value="C:cytosol"/>
    <property type="evidence" value="ECO:0007669"/>
    <property type="project" value="TreeGrafter"/>
</dbReference>
<keyword evidence="2" id="KW-0805">Transcription regulation</keyword>
<dbReference type="InterPro" id="IPR036388">
    <property type="entry name" value="WH-like_DNA-bd_sf"/>
</dbReference>
<evidence type="ECO:0000313" key="6">
    <source>
        <dbReference type="EMBL" id="AJP04293.1"/>
    </source>
</evidence>
<dbReference type="GO" id="GO:0003677">
    <property type="term" value="F:DNA binding"/>
    <property type="evidence" value="ECO:0007669"/>
    <property type="project" value="UniProtKB-KW"/>
</dbReference>
<accession>A0A0C5G2T1</accession>
<dbReference type="SUPFAM" id="SSF46785">
    <property type="entry name" value="Winged helix' DNA-binding domain"/>
    <property type="match status" value="1"/>
</dbReference>
<dbReference type="EMBL" id="CP010849">
    <property type="protein sequence ID" value="AJP04293.1"/>
    <property type="molecule type" value="Genomic_DNA"/>
</dbReference>